<dbReference type="KEGG" id="mpro:BJP34_30325"/>
<evidence type="ECO:0000313" key="2">
    <source>
        <dbReference type="Proteomes" id="UP000177870"/>
    </source>
</evidence>
<dbReference type="AlphaFoldDB" id="A0A1D8U0G6"/>
<dbReference type="STRING" id="1458985.BJP34_30325"/>
<accession>A0A1D8U0G6</accession>
<dbReference type="OrthoDB" id="581047at2"/>
<reference evidence="2" key="1">
    <citation type="submission" date="2016-10" db="EMBL/GenBank/DDBJ databases">
        <title>Comparative genomics uncovers the prolific and rare metabolic potential of the cyanobacterial genus Moorea.</title>
        <authorList>
            <person name="Leao T."/>
            <person name="Castelao G."/>
            <person name="Korobeynikov A."/>
            <person name="Monroe E.A."/>
            <person name="Podell S."/>
            <person name="Glukhov E."/>
            <person name="Allen E."/>
            <person name="Gerwick W.H."/>
            <person name="Gerwick L."/>
        </authorList>
    </citation>
    <scope>NUCLEOTIDE SEQUENCE [LARGE SCALE GENOMIC DNA]</scope>
    <source>
        <strain evidence="2">PAL-8-15-08-1</strain>
    </source>
</reference>
<dbReference type="EMBL" id="CP017599">
    <property type="protein sequence ID" value="AOX03166.1"/>
    <property type="molecule type" value="Genomic_DNA"/>
</dbReference>
<proteinExistence type="predicted"/>
<gene>
    <name evidence="1" type="ORF">BJP34_30325</name>
</gene>
<dbReference type="Proteomes" id="UP000177870">
    <property type="component" value="Chromosome"/>
</dbReference>
<protein>
    <submittedName>
        <fullName evidence="1">Capsule biosynthesis protein</fullName>
    </submittedName>
</protein>
<organism evidence="1 2">
    <name type="scientific">Moorena producens PAL-8-15-08-1</name>
    <dbReference type="NCBI Taxonomy" id="1458985"/>
    <lineage>
        <taxon>Bacteria</taxon>
        <taxon>Bacillati</taxon>
        <taxon>Cyanobacteriota</taxon>
        <taxon>Cyanophyceae</taxon>
        <taxon>Coleofasciculales</taxon>
        <taxon>Coleofasciculaceae</taxon>
        <taxon>Moorena</taxon>
    </lineage>
</organism>
<evidence type="ECO:0000313" key="1">
    <source>
        <dbReference type="EMBL" id="AOX03166.1"/>
    </source>
</evidence>
<dbReference type="SUPFAM" id="SSF53756">
    <property type="entry name" value="UDP-Glycosyltransferase/glycogen phosphorylase"/>
    <property type="match status" value="1"/>
</dbReference>
<sequence length="560" mass="64108">MIKEFLKRNKSLHRRVKLYKRRQRIIRDQPRWDLVLKGSLNQWQNALKAAQTGSKILVATSVGGEIHSITLESLLAVGLTLRGAQVHILLCDGILPACFWCDVSFYPKQDLFVNHGPKRDLCNDCFPLADRIYKPLGLTIHRYSDFLTDTDYQQAKEIGSSLTIAEIEKYTLNGVAVGEHALAGALRFYARASLEGEPNAEPILKRYFQAAILTTWATRRLLQTVKVECAVFNHGIYVPQGLTGEVARQEGVRVVNWNPAYRKQCFIFSHHQTYHHQLMWEPVSNWETIPWNSQMEQELMDYLKSRWQGTQDWIWFHESPQFDLTKITDAVGVDFSRPCIGLLTNVMWDAQLHYPVNAFPNMLEWVLTTIRYFAMRPELQLLIRIHPAEIRGTLRSRQPLFEEIRQVFPTLPPNVFVIPPESPVSTYAAILQCNAALIYGTKMGVELTSMGIPVIVAGEAWIRNKGITMDASSVEEYVQYLDQLPLGDGLPEAIIKRARKYAYHFFFRRMIPLEMTTEASNPSEFKLQVCDLNEFLPGKSKGLDVICDGILTGTEFIYSH</sequence>
<dbReference type="RefSeq" id="WP_070395555.1">
    <property type="nucleotide sequence ID" value="NZ_CP017599.1"/>
</dbReference>
<name>A0A1D8U0G6_9CYAN</name>